<proteinExistence type="predicted"/>
<dbReference type="InterPro" id="IPR011662">
    <property type="entry name" value="Secretin/TonB_short_N"/>
</dbReference>
<dbReference type="SMART" id="SM00965">
    <property type="entry name" value="STN"/>
    <property type="match status" value="1"/>
</dbReference>
<keyword evidence="3" id="KW-0998">Cell outer membrane</keyword>
<keyword evidence="2" id="KW-0472">Membrane</keyword>
<evidence type="ECO:0000256" key="3">
    <source>
        <dbReference type="ARBA" id="ARBA00023237"/>
    </source>
</evidence>
<evidence type="ECO:0000313" key="5">
    <source>
        <dbReference type="EMBL" id="VAW73026.1"/>
    </source>
</evidence>
<dbReference type="Pfam" id="PF07660">
    <property type="entry name" value="STN"/>
    <property type="match status" value="1"/>
</dbReference>
<evidence type="ECO:0000256" key="1">
    <source>
        <dbReference type="ARBA" id="ARBA00022448"/>
    </source>
</evidence>
<dbReference type="Gene3D" id="3.30.1370.130">
    <property type="match status" value="1"/>
</dbReference>
<dbReference type="EMBL" id="UOFM01000048">
    <property type="protein sequence ID" value="VAW73026.1"/>
    <property type="molecule type" value="Genomic_DNA"/>
</dbReference>
<organism evidence="5">
    <name type="scientific">hydrothermal vent metagenome</name>
    <dbReference type="NCBI Taxonomy" id="652676"/>
    <lineage>
        <taxon>unclassified sequences</taxon>
        <taxon>metagenomes</taxon>
        <taxon>ecological metagenomes</taxon>
    </lineage>
</organism>
<keyword evidence="1" id="KW-0813">Transport</keyword>
<dbReference type="PANTHER" id="PTHR30604:SF1">
    <property type="entry name" value="DNA UTILIZATION PROTEIN HOFQ"/>
    <property type="match status" value="1"/>
</dbReference>
<dbReference type="Pfam" id="PF11741">
    <property type="entry name" value="AMIN"/>
    <property type="match status" value="2"/>
</dbReference>
<evidence type="ECO:0000259" key="4">
    <source>
        <dbReference type="SMART" id="SM00965"/>
    </source>
</evidence>
<dbReference type="AlphaFoldDB" id="A0A3B0YXB4"/>
<dbReference type="Gene3D" id="2.60.40.3470">
    <property type="match status" value="1"/>
</dbReference>
<dbReference type="GO" id="GO:0019867">
    <property type="term" value="C:outer membrane"/>
    <property type="evidence" value="ECO:0007669"/>
    <property type="project" value="InterPro"/>
</dbReference>
<evidence type="ECO:0000256" key="2">
    <source>
        <dbReference type="ARBA" id="ARBA00023136"/>
    </source>
</evidence>
<dbReference type="PANTHER" id="PTHR30604">
    <property type="entry name" value="PROTEIN TRANSPORT PROTEIN HOFQ"/>
    <property type="match status" value="1"/>
</dbReference>
<accession>A0A3B0YXB4</accession>
<feature type="domain" description="Secretin/TonB short N-terminal" evidence="4">
    <location>
        <begin position="324"/>
        <end position="372"/>
    </location>
</feature>
<name>A0A3B0YXB4_9ZZZZ</name>
<protein>
    <submittedName>
        <fullName evidence="5">Type IV pilus biogenesis protein PilQ</fullName>
    </submittedName>
</protein>
<dbReference type="InterPro" id="IPR021731">
    <property type="entry name" value="AMIN_dom"/>
</dbReference>
<feature type="non-terminal residue" evidence="5">
    <location>
        <position position="405"/>
    </location>
</feature>
<dbReference type="Gene3D" id="2.60.40.3500">
    <property type="match status" value="1"/>
</dbReference>
<sequence length="405" mass="44083">MNAIHTMWKDTARGTRWSAARTLNGLVALGILLFAASLQTAVAAVPQLNSLKNITFAGLPGNQVQITFELSQPVSTPASFTIDNPARIAFDLPATKSELAKRSQSIGIGPAKSVTAVEVKGRTRVVLNLFEMVPYETRTEGNRVIVVLGTSGQRVESPAPASATAAAITSRNPAASIAPAITGIDFRRGDQGEGRVVVTLSDPSIPVDMRQEAGKIILDFNGATLPDALERRLDVTDFATPVKLIDTENRGDKVRMEITPIGEYEHLAYQSDNQFTVEVRKITKAEKAKAQKEKFGYTGERLSLNFQDIEVRSVLQLLSDFTGQNIVVSDSVTGNLSLRMQNVPWDQALDIVLKTKGLAKRENGNVILIAPSEEIAAREKLELESMKQIEELAPLYSDLIQINYA</sequence>
<reference evidence="5" key="1">
    <citation type="submission" date="2018-06" db="EMBL/GenBank/DDBJ databases">
        <authorList>
            <person name="Zhirakovskaya E."/>
        </authorList>
    </citation>
    <scope>NUCLEOTIDE SEQUENCE</scope>
</reference>
<dbReference type="InterPro" id="IPR051808">
    <property type="entry name" value="Type_IV_pilus_biogenesis"/>
</dbReference>
<gene>
    <name evidence="5" type="ORF">MNBD_GAMMA14-365</name>
</gene>